<organism evidence="3 4">
    <name type="scientific">Saccharothrix texasensis</name>
    <dbReference type="NCBI Taxonomy" id="103734"/>
    <lineage>
        <taxon>Bacteria</taxon>
        <taxon>Bacillati</taxon>
        <taxon>Actinomycetota</taxon>
        <taxon>Actinomycetes</taxon>
        <taxon>Pseudonocardiales</taxon>
        <taxon>Pseudonocardiaceae</taxon>
        <taxon>Saccharothrix</taxon>
    </lineage>
</organism>
<sequence>MRNVKVAVAFTLLALAGCTSTTTGNAPLGESSTTVTTTGSSAVPTTLSSPGETAPTAPPPQTSAAPLQGGPTEVSANQVDGSTLPDHYKRQAWTSADGRTVQVVGLAGGCKSASAEVTAESADQVSITLVTTYYAPPTGVMCTQELRDVPLNVTLDAPLGSRRIVLEARDDSA</sequence>
<keyword evidence="4" id="KW-1185">Reference proteome</keyword>
<dbReference type="AlphaFoldDB" id="A0A3N1H566"/>
<feature type="region of interest" description="Disordered" evidence="1">
    <location>
        <begin position="21"/>
        <end position="84"/>
    </location>
</feature>
<proteinExistence type="predicted"/>
<dbReference type="RefSeq" id="WP_123743332.1">
    <property type="nucleotide sequence ID" value="NZ_RJKM01000001.1"/>
</dbReference>
<keyword evidence="2" id="KW-0732">Signal</keyword>
<evidence type="ECO:0008006" key="5">
    <source>
        <dbReference type="Google" id="ProtNLM"/>
    </source>
</evidence>
<accession>A0A3N1H566</accession>
<protein>
    <recommendedName>
        <fullName evidence="5">LppP/LprE lipoprotein</fullName>
    </recommendedName>
</protein>
<feature type="signal peptide" evidence="2">
    <location>
        <begin position="1"/>
        <end position="21"/>
    </location>
</feature>
<name>A0A3N1H566_9PSEU</name>
<feature type="compositionally biased region" description="Low complexity" evidence="1">
    <location>
        <begin position="31"/>
        <end position="55"/>
    </location>
</feature>
<comment type="caution">
    <text evidence="3">The sequence shown here is derived from an EMBL/GenBank/DDBJ whole genome shotgun (WGS) entry which is preliminary data.</text>
</comment>
<evidence type="ECO:0000256" key="2">
    <source>
        <dbReference type="SAM" id="SignalP"/>
    </source>
</evidence>
<dbReference type="Proteomes" id="UP000268727">
    <property type="component" value="Unassembled WGS sequence"/>
</dbReference>
<reference evidence="3 4" key="1">
    <citation type="submission" date="2018-11" db="EMBL/GenBank/DDBJ databases">
        <title>Sequencing the genomes of 1000 actinobacteria strains.</title>
        <authorList>
            <person name="Klenk H.-P."/>
        </authorList>
    </citation>
    <scope>NUCLEOTIDE SEQUENCE [LARGE SCALE GENOMIC DNA]</scope>
    <source>
        <strain evidence="3 4">DSM 44231</strain>
    </source>
</reference>
<feature type="chain" id="PRO_5038643257" description="LppP/LprE lipoprotein" evidence="2">
    <location>
        <begin position="22"/>
        <end position="173"/>
    </location>
</feature>
<gene>
    <name evidence="3" type="ORF">EDD40_2873</name>
</gene>
<dbReference type="EMBL" id="RJKM01000001">
    <property type="protein sequence ID" value="ROP37556.1"/>
    <property type="molecule type" value="Genomic_DNA"/>
</dbReference>
<evidence type="ECO:0000313" key="3">
    <source>
        <dbReference type="EMBL" id="ROP37556.1"/>
    </source>
</evidence>
<evidence type="ECO:0000256" key="1">
    <source>
        <dbReference type="SAM" id="MobiDB-lite"/>
    </source>
</evidence>
<dbReference type="OrthoDB" id="3629194at2"/>
<evidence type="ECO:0000313" key="4">
    <source>
        <dbReference type="Proteomes" id="UP000268727"/>
    </source>
</evidence>
<dbReference type="PROSITE" id="PS51257">
    <property type="entry name" value="PROKAR_LIPOPROTEIN"/>
    <property type="match status" value="1"/>
</dbReference>